<dbReference type="SUPFAM" id="SSF53067">
    <property type="entry name" value="Actin-like ATPase domain"/>
    <property type="match status" value="1"/>
</dbReference>
<evidence type="ECO:0000256" key="1">
    <source>
        <dbReference type="ARBA" id="ARBA00006479"/>
    </source>
</evidence>
<dbReference type="AlphaFoldDB" id="A0A4D7JMD1"/>
<protein>
    <recommendedName>
        <fullName evidence="5">ROK family protein</fullName>
    </recommendedName>
</protein>
<dbReference type="Proteomes" id="UP000298616">
    <property type="component" value="Chromosome"/>
</dbReference>
<accession>A0A4D7JMD1</accession>
<keyword evidence="2" id="KW-1133">Transmembrane helix</keyword>
<dbReference type="PANTHER" id="PTHR18964:SF149">
    <property type="entry name" value="BIFUNCTIONAL UDP-N-ACETYLGLUCOSAMINE 2-EPIMERASE_N-ACETYLMANNOSAMINE KINASE"/>
    <property type="match status" value="1"/>
</dbReference>
<dbReference type="CDD" id="cd23763">
    <property type="entry name" value="ASKHA_ATPase_ROK"/>
    <property type="match status" value="1"/>
</dbReference>
<feature type="transmembrane region" description="Helical" evidence="2">
    <location>
        <begin position="17"/>
        <end position="38"/>
    </location>
</feature>
<evidence type="ECO:0000313" key="3">
    <source>
        <dbReference type="EMBL" id="QCK16751.1"/>
    </source>
</evidence>
<dbReference type="InterPro" id="IPR043129">
    <property type="entry name" value="ATPase_NBD"/>
</dbReference>
<organism evidence="3 4">
    <name type="scientific">Mangrovivirga cuniculi</name>
    <dbReference type="NCBI Taxonomy" id="2715131"/>
    <lineage>
        <taxon>Bacteria</taxon>
        <taxon>Pseudomonadati</taxon>
        <taxon>Bacteroidota</taxon>
        <taxon>Cytophagia</taxon>
        <taxon>Cytophagales</taxon>
        <taxon>Mangrovivirgaceae</taxon>
        <taxon>Mangrovivirga</taxon>
    </lineage>
</organism>
<evidence type="ECO:0000313" key="4">
    <source>
        <dbReference type="Proteomes" id="UP000298616"/>
    </source>
</evidence>
<sequence length="342" mass="38249">MVFTIDLGKTIIKKNKIIFLLIKLYLINYFNKFSFFIFTTNCFNRIIIKKLNQEHIIGVDIGGTHITCGIIDILSGTILEESVVRKSVNSMASSEEITDDFSEALKSTFTNRINNKDIKIGIAMPGPFDYVNGISLIKGQNKFDSLYKTNLKKSLAQKLNVKPSQIIFENDAACFITGEALFGIGSPEKNLLGLTLGTGLGTCDYIDSKGRDLNKWNAPFKKSIAEDYLSTRWFTSEFEKLTSRKINGVKEIIATQDSEIIHSLFEEYGKNLAEFLIQTLDAAKYDLVILGGNISKSYHLFEKALNQEIKKRNGDILIKTSVKGENAALLGAAGLWNNQKLQ</sequence>
<proteinExistence type="inferred from homology"/>
<gene>
    <name evidence="3" type="ORF">DCC35_19445</name>
</gene>
<dbReference type="PANTHER" id="PTHR18964">
    <property type="entry name" value="ROK (REPRESSOR, ORF, KINASE) FAMILY"/>
    <property type="match status" value="1"/>
</dbReference>
<keyword evidence="4" id="KW-1185">Reference proteome</keyword>
<dbReference type="EMBL" id="CP028923">
    <property type="protein sequence ID" value="QCK16751.1"/>
    <property type="molecule type" value="Genomic_DNA"/>
</dbReference>
<dbReference type="KEGG" id="fpf:DCC35_19445"/>
<dbReference type="InterPro" id="IPR000600">
    <property type="entry name" value="ROK"/>
</dbReference>
<keyword evidence="2" id="KW-0812">Transmembrane</keyword>
<dbReference type="Pfam" id="PF00480">
    <property type="entry name" value="ROK"/>
    <property type="match status" value="2"/>
</dbReference>
<dbReference type="OrthoDB" id="49666at2"/>
<comment type="similarity">
    <text evidence="1">Belongs to the ROK (NagC/XylR) family.</text>
</comment>
<reference evidence="3 4" key="1">
    <citation type="submission" date="2018-04" db="EMBL/GenBank/DDBJ databases">
        <title>Complete genome uncultured novel isolate.</title>
        <authorList>
            <person name="Merlino G."/>
        </authorList>
    </citation>
    <scope>NUCLEOTIDE SEQUENCE [LARGE SCALE GENOMIC DNA]</scope>
    <source>
        <strain evidence="4">R1DC9</strain>
    </source>
</reference>
<dbReference type="Gene3D" id="3.30.420.40">
    <property type="match status" value="2"/>
</dbReference>
<keyword evidence="2" id="KW-0472">Membrane</keyword>
<evidence type="ECO:0008006" key="5">
    <source>
        <dbReference type="Google" id="ProtNLM"/>
    </source>
</evidence>
<name>A0A4D7JMD1_9BACT</name>
<evidence type="ECO:0000256" key="2">
    <source>
        <dbReference type="SAM" id="Phobius"/>
    </source>
</evidence>